<dbReference type="GO" id="GO:0016020">
    <property type="term" value="C:membrane"/>
    <property type="evidence" value="ECO:0007669"/>
    <property type="project" value="GOC"/>
</dbReference>
<comment type="caution">
    <text evidence="2">The sequence shown here is derived from an EMBL/GenBank/DDBJ whole genome shotgun (WGS) entry which is preliminary data.</text>
</comment>
<keyword evidence="3" id="KW-1185">Reference proteome</keyword>
<dbReference type="OrthoDB" id="9780884at2"/>
<dbReference type="Pfam" id="PF00149">
    <property type="entry name" value="Metallophos"/>
    <property type="match status" value="1"/>
</dbReference>
<dbReference type="PANTHER" id="PTHR31302">
    <property type="entry name" value="TRANSMEMBRANE PROTEIN WITH METALLOPHOSPHOESTERASE DOMAIN-RELATED"/>
    <property type="match status" value="1"/>
</dbReference>
<reference evidence="2 3" key="1">
    <citation type="submission" date="2018-03" db="EMBL/GenBank/DDBJ databases">
        <title>Alkalicoccus saliphilus sp. nov., isolated from a mineral pool.</title>
        <authorList>
            <person name="Zhao B."/>
        </authorList>
    </citation>
    <scope>NUCLEOTIDE SEQUENCE [LARGE SCALE GENOMIC DNA]</scope>
    <source>
        <strain evidence="2 3">6AG</strain>
    </source>
</reference>
<dbReference type="InterPro" id="IPR051158">
    <property type="entry name" value="Metallophosphoesterase_sf"/>
</dbReference>
<dbReference type="InterPro" id="IPR029052">
    <property type="entry name" value="Metallo-depent_PP-like"/>
</dbReference>
<evidence type="ECO:0000313" key="3">
    <source>
        <dbReference type="Proteomes" id="UP000240509"/>
    </source>
</evidence>
<dbReference type="EMBL" id="PZJJ01000001">
    <property type="protein sequence ID" value="PTL40388.1"/>
    <property type="molecule type" value="Genomic_DNA"/>
</dbReference>
<evidence type="ECO:0000313" key="2">
    <source>
        <dbReference type="EMBL" id="PTL40388.1"/>
    </source>
</evidence>
<dbReference type="SUPFAM" id="SSF56300">
    <property type="entry name" value="Metallo-dependent phosphatases"/>
    <property type="match status" value="1"/>
</dbReference>
<dbReference type="AlphaFoldDB" id="A0A2T4UAF8"/>
<dbReference type="RefSeq" id="WP_107582803.1">
    <property type="nucleotide sequence ID" value="NZ_PZJJ01000001.1"/>
</dbReference>
<feature type="domain" description="Calcineurin-like phosphoesterase" evidence="1">
    <location>
        <begin position="43"/>
        <end position="192"/>
    </location>
</feature>
<organism evidence="2 3">
    <name type="scientific">Alkalicoccus saliphilus</name>
    <dbReference type="NCBI Taxonomy" id="200989"/>
    <lineage>
        <taxon>Bacteria</taxon>
        <taxon>Bacillati</taxon>
        <taxon>Bacillota</taxon>
        <taxon>Bacilli</taxon>
        <taxon>Bacillales</taxon>
        <taxon>Bacillaceae</taxon>
        <taxon>Alkalicoccus</taxon>
    </lineage>
</organism>
<dbReference type="Gene3D" id="3.60.21.10">
    <property type="match status" value="1"/>
</dbReference>
<proteinExistence type="predicted"/>
<accession>A0A2T4UAF8</accession>
<sequence length="249" mass="27046">MLRLFIIAGAAGAVLIAFMFIQAGRTNICRHEFAVLHRGGSQNILFISDIHKRSVKEKDLLTDEVIDAVLIGGDLTEAGARAALIEHNLSQLASVGPLYFVWGNNDYQRKKVLQRLFRKYSVTELNNSSVTMGGGCWTLAGIEDRSLQLDDLTKALENAAGPVVLMSHGPDIKEELHSAYNIKLVLAGHTHGGQIRLGFYAPAPLGGITVEKGVPILISNGYGTTKLPLRLGAPPQLHFIRLTEKKDSA</sequence>
<dbReference type="Proteomes" id="UP000240509">
    <property type="component" value="Unassembled WGS sequence"/>
</dbReference>
<name>A0A2T4UAF8_9BACI</name>
<gene>
    <name evidence="2" type="ORF">C6Y45_00325</name>
</gene>
<dbReference type="GO" id="GO:0008758">
    <property type="term" value="F:UDP-2,3-diacylglucosamine hydrolase activity"/>
    <property type="evidence" value="ECO:0007669"/>
    <property type="project" value="TreeGrafter"/>
</dbReference>
<protein>
    <submittedName>
        <fullName evidence="2">Metallophosphoesterase</fullName>
    </submittedName>
</protein>
<dbReference type="PANTHER" id="PTHR31302:SF32">
    <property type="entry name" value="PHOSPHOESTERASE"/>
    <property type="match status" value="1"/>
</dbReference>
<dbReference type="InterPro" id="IPR004843">
    <property type="entry name" value="Calcineurin-like_PHP"/>
</dbReference>
<evidence type="ECO:0000259" key="1">
    <source>
        <dbReference type="Pfam" id="PF00149"/>
    </source>
</evidence>
<dbReference type="GO" id="GO:0009245">
    <property type="term" value="P:lipid A biosynthetic process"/>
    <property type="evidence" value="ECO:0007669"/>
    <property type="project" value="TreeGrafter"/>
</dbReference>